<evidence type="ECO:0000313" key="4">
    <source>
        <dbReference type="Proteomes" id="UP000532162"/>
    </source>
</evidence>
<name>A0A7Z0RP72_9HYPH</name>
<dbReference type="RefSeq" id="WP_180695484.1">
    <property type="nucleotide sequence ID" value="NZ_JACCPJ010000003.1"/>
</dbReference>
<organism evidence="3 4">
    <name type="scientific">Rhizobium changzhiense</name>
    <dbReference type="NCBI Taxonomy" id="2692317"/>
    <lineage>
        <taxon>Bacteria</taxon>
        <taxon>Pseudomonadati</taxon>
        <taxon>Pseudomonadota</taxon>
        <taxon>Alphaproteobacteria</taxon>
        <taxon>Hyphomicrobiales</taxon>
        <taxon>Rhizobiaceae</taxon>
        <taxon>Rhizobium/Agrobacterium group</taxon>
        <taxon>Rhizobium</taxon>
    </lineage>
</organism>
<dbReference type="SUPFAM" id="SSF52540">
    <property type="entry name" value="P-loop containing nucleoside triphosphate hydrolases"/>
    <property type="match status" value="1"/>
</dbReference>
<feature type="region of interest" description="Disordered" evidence="1">
    <location>
        <begin position="725"/>
        <end position="745"/>
    </location>
</feature>
<comment type="caution">
    <text evidence="3">The sequence shown here is derived from an EMBL/GenBank/DDBJ whole genome shotgun (WGS) entry which is preliminary data.</text>
</comment>
<sequence>MADRYDFATLSPIEFEDLCVDLVSAVTNLRFEQFSPGPDQGMDGRHSRSGGDVILQAKHYKESTWAALKSAVKAEKANVARLNPSKYYLLTSARLTPPRKDELVMILNHPSVTASNIWGRRELNGHLRRKGAVEKQHIKLWLSSVAVLERLLRSGIAVFTQATHEDIERILKVFVSSPGHIKASRILADHHCLIVSGPPGVGKTTLAQFLAAEYSDKGWRVIALRSIDEGFEEFEGEEPKIFVFDDFLGATKLDPTSLTGRDNRTVAFMSMVRKAKNRRFILTTRSYLLQAAREISEALEHKIVEISEMVLDLKIYSRELKARILYNHLYHSRIDPASIQALLKGDMVRRIVDHRNYMPRIIMRMTDELSQRDVAPDAYPKVFMQTLEKPEQIWDKSFRQHISPKAQILLYCMHYIERGEFFSRGIRIAKLQAFYDRAVVEFGEVKRQQLRAVTFEESLRELESSFVVIDDDDVVDFINPSLEDYLNSAASDPNVVLTLAACAPTIQTAISLWEKVDPKTSDTDRARIASAILKAFFDGLVEGRMPLHEIANFFGELLVRVDNAGYVKRLRKEDFSERFWLDEVSLPALVDSLSNGHFSRLPYARAYARYLRLRIFKFISDDPEQALELEELGALASNLNSSRVAMCDEFFKKYDQAAEVTVDALKPDRISDEEYPHQILKGWVDEIERIVSLTTTPMITRKASELRERLASFQSDEDSIMQQWENERSREAAEDHYPAGRGASSRRFSSTDIMAMFSSLKQAN</sequence>
<dbReference type="InterPro" id="IPR027417">
    <property type="entry name" value="P-loop_NTPase"/>
</dbReference>
<feature type="domain" description="AAA+ ATPase" evidence="2">
    <location>
        <begin position="189"/>
        <end position="308"/>
    </location>
</feature>
<dbReference type="CDD" id="cd00009">
    <property type="entry name" value="AAA"/>
    <property type="match status" value="1"/>
</dbReference>
<gene>
    <name evidence="3" type="ORF">HX900_18810</name>
</gene>
<dbReference type="InterPro" id="IPR003593">
    <property type="entry name" value="AAA+_ATPase"/>
</dbReference>
<dbReference type="Proteomes" id="UP000532162">
    <property type="component" value="Unassembled WGS sequence"/>
</dbReference>
<accession>A0A7Z0RP72</accession>
<dbReference type="InterPro" id="IPR049050">
    <property type="entry name" value="nSTAND3"/>
</dbReference>
<dbReference type="Gene3D" id="3.40.50.300">
    <property type="entry name" value="P-loop containing nucleotide triphosphate hydrolases"/>
    <property type="match status" value="1"/>
</dbReference>
<dbReference type="Pfam" id="PF20720">
    <property type="entry name" value="nSTAND3"/>
    <property type="match status" value="1"/>
</dbReference>
<dbReference type="EMBL" id="JACCPJ010000003">
    <property type="protein sequence ID" value="NZD63153.1"/>
    <property type="molecule type" value="Genomic_DNA"/>
</dbReference>
<protein>
    <recommendedName>
        <fullName evidence="2">AAA+ ATPase domain-containing protein</fullName>
    </recommendedName>
</protein>
<reference evidence="3 4" key="1">
    <citation type="submission" date="2020-07" db="EMBL/GenBank/DDBJ databases">
        <authorList>
            <person name="Sun Q."/>
        </authorList>
    </citation>
    <scope>NUCLEOTIDE SEQUENCE [LARGE SCALE GENOMIC DNA]</scope>
    <source>
        <strain evidence="3 4">WYCCWR 11290</strain>
    </source>
</reference>
<evidence type="ECO:0000259" key="2">
    <source>
        <dbReference type="SMART" id="SM00382"/>
    </source>
</evidence>
<dbReference type="SMART" id="SM00382">
    <property type="entry name" value="AAA"/>
    <property type="match status" value="1"/>
</dbReference>
<dbReference type="AlphaFoldDB" id="A0A7Z0RP72"/>
<evidence type="ECO:0000313" key="3">
    <source>
        <dbReference type="EMBL" id="NZD63153.1"/>
    </source>
</evidence>
<proteinExistence type="predicted"/>
<evidence type="ECO:0000256" key="1">
    <source>
        <dbReference type="SAM" id="MobiDB-lite"/>
    </source>
</evidence>
<feature type="compositionally biased region" description="Basic and acidic residues" evidence="1">
    <location>
        <begin position="725"/>
        <end position="738"/>
    </location>
</feature>